<dbReference type="Pfam" id="PF13927">
    <property type="entry name" value="Ig_3"/>
    <property type="match status" value="1"/>
</dbReference>
<dbReference type="OrthoDB" id="428111at2759"/>
<evidence type="ECO:0000256" key="5">
    <source>
        <dbReference type="SAM" id="Phobius"/>
    </source>
</evidence>
<feature type="transmembrane region" description="Helical" evidence="5">
    <location>
        <begin position="12"/>
        <end position="33"/>
    </location>
</feature>
<dbReference type="SMART" id="SM00409">
    <property type="entry name" value="IG"/>
    <property type="match status" value="2"/>
</dbReference>
<keyword evidence="1" id="KW-0677">Repeat</keyword>
<dbReference type="AlphaFoldDB" id="A0A8S3RCY5"/>
<feature type="domain" description="Ig-like" evidence="6">
    <location>
        <begin position="286"/>
        <end position="373"/>
    </location>
</feature>
<evidence type="ECO:0000256" key="1">
    <source>
        <dbReference type="ARBA" id="ARBA00022737"/>
    </source>
</evidence>
<accession>A0A8S3RCY5</accession>
<organism evidence="8 9">
    <name type="scientific">Mytilus edulis</name>
    <name type="common">Blue mussel</name>
    <dbReference type="NCBI Taxonomy" id="6550"/>
    <lineage>
        <taxon>Eukaryota</taxon>
        <taxon>Metazoa</taxon>
        <taxon>Spiralia</taxon>
        <taxon>Lophotrochozoa</taxon>
        <taxon>Mollusca</taxon>
        <taxon>Bivalvia</taxon>
        <taxon>Autobranchia</taxon>
        <taxon>Pteriomorphia</taxon>
        <taxon>Mytilida</taxon>
        <taxon>Mytiloidea</taxon>
        <taxon>Mytilidae</taxon>
        <taxon>Mytilinae</taxon>
        <taxon>Mytilus</taxon>
    </lineage>
</organism>
<feature type="domain" description="Ig-like" evidence="6">
    <location>
        <begin position="197"/>
        <end position="281"/>
    </location>
</feature>
<name>A0A8S3RCY5_MYTED</name>
<dbReference type="PANTHER" id="PTHR44170:SF56">
    <property type="entry name" value="FIBRONECTIN TYPE-III DOMAIN-CONTAINING PROTEIN"/>
    <property type="match status" value="1"/>
</dbReference>
<dbReference type="InterPro" id="IPR013098">
    <property type="entry name" value="Ig_I-set"/>
</dbReference>
<dbReference type="InterPro" id="IPR003961">
    <property type="entry name" value="FN3_dom"/>
</dbReference>
<feature type="domain" description="Fibronectin type-III" evidence="7">
    <location>
        <begin position="380"/>
        <end position="467"/>
    </location>
</feature>
<feature type="compositionally biased region" description="Polar residues" evidence="4">
    <location>
        <begin position="115"/>
        <end position="124"/>
    </location>
</feature>
<dbReference type="SMART" id="SM00408">
    <property type="entry name" value="IGc2"/>
    <property type="match status" value="2"/>
</dbReference>
<dbReference type="Proteomes" id="UP000683360">
    <property type="component" value="Unassembled WGS sequence"/>
</dbReference>
<evidence type="ECO:0000256" key="2">
    <source>
        <dbReference type="ARBA" id="ARBA00023157"/>
    </source>
</evidence>
<dbReference type="InterPro" id="IPR013783">
    <property type="entry name" value="Ig-like_fold"/>
</dbReference>
<feature type="transmembrane region" description="Helical" evidence="5">
    <location>
        <begin position="53"/>
        <end position="73"/>
    </location>
</feature>
<dbReference type="FunFam" id="2.60.40.10:FF:000032">
    <property type="entry name" value="palladin isoform X1"/>
    <property type="match status" value="2"/>
</dbReference>
<evidence type="ECO:0000259" key="6">
    <source>
        <dbReference type="PROSITE" id="PS50835"/>
    </source>
</evidence>
<keyword evidence="5" id="KW-0472">Membrane</keyword>
<dbReference type="SMART" id="SM00060">
    <property type="entry name" value="FN3"/>
    <property type="match status" value="2"/>
</dbReference>
<evidence type="ECO:0000259" key="7">
    <source>
        <dbReference type="PROSITE" id="PS50853"/>
    </source>
</evidence>
<dbReference type="InterPro" id="IPR036116">
    <property type="entry name" value="FN3_sf"/>
</dbReference>
<dbReference type="PROSITE" id="PS50835">
    <property type="entry name" value="IG_LIKE"/>
    <property type="match status" value="2"/>
</dbReference>
<dbReference type="InterPro" id="IPR003598">
    <property type="entry name" value="Ig_sub2"/>
</dbReference>
<keyword evidence="5" id="KW-0812">Transmembrane</keyword>
<dbReference type="Pfam" id="PF07679">
    <property type="entry name" value="I-set"/>
    <property type="match status" value="1"/>
</dbReference>
<dbReference type="SUPFAM" id="SSF48726">
    <property type="entry name" value="Immunoglobulin"/>
    <property type="match status" value="2"/>
</dbReference>
<dbReference type="Pfam" id="PF00041">
    <property type="entry name" value="fn3"/>
    <property type="match status" value="2"/>
</dbReference>
<dbReference type="PANTHER" id="PTHR44170">
    <property type="entry name" value="PROTEIN SIDEKICK"/>
    <property type="match status" value="1"/>
</dbReference>
<feature type="domain" description="Fibronectin type-III" evidence="7">
    <location>
        <begin position="471"/>
        <end position="572"/>
    </location>
</feature>
<evidence type="ECO:0000256" key="4">
    <source>
        <dbReference type="SAM" id="MobiDB-lite"/>
    </source>
</evidence>
<proteinExistence type="predicted"/>
<dbReference type="CDD" id="cd00063">
    <property type="entry name" value="FN3"/>
    <property type="match status" value="2"/>
</dbReference>
<keyword evidence="5" id="KW-1133">Transmembrane helix</keyword>
<sequence length="593" mass="65657">MKTVNWMQTYRHNIVSGTALGIAIYLAIIFFLTQDNNAVICDGVHLFRQLYPVFAGMTSIPVLCFLIITVGLYSKTLRRIAILAPKDNIINVRNVNSNVLFENRTAPNHRPKSGVPSTSSQLGSMDTRDLEDSDILTCDKNNEIIYNCQIQRNLSTEDVQKLHLHLTDISIIQKKKKDVEKEVRNAQGAVDSNQVKPEFVKSPLNTTVTMGQSVAMDCEVRGHPTPTVSWLFNVRFNNMSTIVSSDNHGIHVAIVTWRHVGLYTCVASNILEAATRDGRLSVHVLPRIQAINGDPVVYLNHELDLTCTVSGIPNPTIKWFHQDIAVVPSLDGRVTIPAQNKLFIKYVKVSDKGEYKCVAENLAGKTEFPITVTIIESPIPPVLTRAVSFTSTSVTLTWSPSTQKSNTPLSQIDVDYKRLPITAGSTDVQIEVVGLSPGTMYMFVVSGVNPAGEGSLSNVLSAKTMDSGPSAPRNLKILFSNSSTVQLEWEIPAKTNGQIRKYQVWYKIKGGNTEIMSLVTTKDISKPSVTLTISNVDPFTLYEFKVRGATEESGEDMWGELSGYIDVKTSASVPSDVPQITKKYRHYHLLLFK</sequence>
<dbReference type="GO" id="GO:0098609">
    <property type="term" value="P:cell-cell adhesion"/>
    <property type="evidence" value="ECO:0007669"/>
    <property type="project" value="TreeGrafter"/>
</dbReference>
<reference evidence="8" key="1">
    <citation type="submission" date="2021-03" db="EMBL/GenBank/DDBJ databases">
        <authorList>
            <person name="Bekaert M."/>
        </authorList>
    </citation>
    <scope>NUCLEOTIDE SEQUENCE</scope>
</reference>
<gene>
    <name evidence="8" type="ORF">MEDL_17521</name>
</gene>
<dbReference type="SUPFAM" id="SSF49265">
    <property type="entry name" value="Fibronectin type III"/>
    <property type="match status" value="1"/>
</dbReference>
<dbReference type="InterPro" id="IPR007110">
    <property type="entry name" value="Ig-like_dom"/>
</dbReference>
<dbReference type="InterPro" id="IPR003599">
    <property type="entry name" value="Ig_sub"/>
</dbReference>
<feature type="region of interest" description="Disordered" evidence="4">
    <location>
        <begin position="105"/>
        <end position="126"/>
    </location>
</feature>
<keyword evidence="3" id="KW-0393">Immunoglobulin domain</keyword>
<dbReference type="PROSITE" id="PS50853">
    <property type="entry name" value="FN3"/>
    <property type="match status" value="2"/>
</dbReference>
<keyword evidence="2" id="KW-1015">Disulfide bond</keyword>
<protein>
    <submittedName>
        <fullName evidence="8">NEO1</fullName>
    </submittedName>
</protein>
<evidence type="ECO:0000313" key="9">
    <source>
        <dbReference type="Proteomes" id="UP000683360"/>
    </source>
</evidence>
<evidence type="ECO:0000313" key="8">
    <source>
        <dbReference type="EMBL" id="CAG2202980.1"/>
    </source>
</evidence>
<evidence type="ECO:0000256" key="3">
    <source>
        <dbReference type="ARBA" id="ARBA00023319"/>
    </source>
</evidence>
<dbReference type="Gene3D" id="2.60.40.10">
    <property type="entry name" value="Immunoglobulins"/>
    <property type="match status" value="4"/>
</dbReference>
<comment type="caution">
    <text evidence="8">The sequence shown here is derived from an EMBL/GenBank/DDBJ whole genome shotgun (WGS) entry which is preliminary data.</text>
</comment>
<dbReference type="InterPro" id="IPR036179">
    <property type="entry name" value="Ig-like_dom_sf"/>
</dbReference>
<keyword evidence="9" id="KW-1185">Reference proteome</keyword>
<dbReference type="EMBL" id="CAJPWZ010000907">
    <property type="protein sequence ID" value="CAG2202980.1"/>
    <property type="molecule type" value="Genomic_DNA"/>
</dbReference>